<protein>
    <recommendedName>
        <fullName evidence="2">Staygreen protein domain-containing protein</fullName>
    </recommendedName>
</protein>
<name>A0A6I4ZVN6_9BACI</name>
<dbReference type="RefSeq" id="WP_160847689.1">
    <property type="nucleotide sequence ID" value="NZ_WMEQ01000001.1"/>
</dbReference>
<dbReference type="Pfam" id="PF12638">
    <property type="entry name" value="Staygreen"/>
    <property type="match status" value="1"/>
</dbReference>
<keyword evidence="1" id="KW-0809">Transit peptide</keyword>
<dbReference type="PANTHER" id="PTHR31750:SF4">
    <property type="entry name" value="LP06106P"/>
    <property type="match status" value="1"/>
</dbReference>
<dbReference type="Proteomes" id="UP000468638">
    <property type="component" value="Unassembled WGS sequence"/>
</dbReference>
<reference evidence="3 4" key="1">
    <citation type="submission" date="2019-11" db="EMBL/GenBank/DDBJ databases">
        <title>Genome sequences of 17 halophilic strains isolated from different environments.</title>
        <authorList>
            <person name="Furrow R.E."/>
        </authorList>
    </citation>
    <scope>NUCLEOTIDE SEQUENCE [LARGE SCALE GENOMIC DNA]</scope>
    <source>
        <strain evidence="3 4">22514_16_FS</strain>
    </source>
</reference>
<evidence type="ECO:0000256" key="1">
    <source>
        <dbReference type="ARBA" id="ARBA00022946"/>
    </source>
</evidence>
<comment type="caution">
    <text evidence="3">The sequence shown here is derived from an EMBL/GenBank/DDBJ whole genome shotgun (WGS) entry which is preliminary data.</text>
</comment>
<gene>
    <name evidence="3" type="ORF">GLW05_02095</name>
</gene>
<dbReference type="AlphaFoldDB" id="A0A6I4ZVN6"/>
<organism evidence="3 4">
    <name type="scientific">Pontibacillus yanchengensis</name>
    <dbReference type="NCBI Taxonomy" id="462910"/>
    <lineage>
        <taxon>Bacteria</taxon>
        <taxon>Bacillati</taxon>
        <taxon>Bacillota</taxon>
        <taxon>Bacilli</taxon>
        <taxon>Bacillales</taxon>
        <taxon>Bacillaceae</taxon>
        <taxon>Pontibacillus</taxon>
    </lineage>
</organism>
<dbReference type="InterPro" id="IPR024438">
    <property type="entry name" value="Staygreen"/>
</dbReference>
<dbReference type="OrthoDB" id="1684395at2"/>
<sequence>MSFSPTRSYVQYRPDIQHFTPFWERKYVLTHSDQTGDLFLTISKTYALDQVNEMRDEVLGKWMVHQDGIPFIGEVLVGNEDIDYSVQNIRYNIFKKEMPTALQGIFYGERWLLEMNPFLTQSPIYILFKSNHPEFRGYQSFGYVRDYLRLS</sequence>
<feature type="domain" description="Staygreen protein" evidence="2">
    <location>
        <begin position="3"/>
        <end position="147"/>
    </location>
</feature>
<evidence type="ECO:0000313" key="3">
    <source>
        <dbReference type="EMBL" id="MYL32397.1"/>
    </source>
</evidence>
<dbReference type="PANTHER" id="PTHR31750">
    <property type="entry name" value="PROTEIN STAY-GREEN 1, CHLOROPLASTIC-RELATED"/>
    <property type="match status" value="1"/>
</dbReference>
<proteinExistence type="predicted"/>
<evidence type="ECO:0000259" key="2">
    <source>
        <dbReference type="Pfam" id="PF12638"/>
    </source>
</evidence>
<dbReference type="EMBL" id="WMEQ01000001">
    <property type="protein sequence ID" value="MYL32397.1"/>
    <property type="molecule type" value="Genomic_DNA"/>
</dbReference>
<accession>A0A6I4ZVN6</accession>
<evidence type="ECO:0000313" key="4">
    <source>
        <dbReference type="Proteomes" id="UP000468638"/>
    </source>
</evidence>